<protein>
    <submittedName>
        <fullName evidence="1">Uncharacterized protein</fullName>
    </submittedName>
</protein>
<evidence type="ECO:0000313" key="2">
    <source>
        <dbReference type="Proteomes" id="UP000499080"/>
    </source>
</evidence>
<sequence>MVTSKFALTCCNLVVNLRSCRVELDASFRTCIARLLQLCCKVKFLYGAIPLEYSLSVPGFLIIISVSSLVRTEVSQTPRYPTRSQQTCVAEDEDRYHLKEDAGSFNITNMPFIYNRLKPTFTYSFGVHASSRNPNNWIRWRL</sequence>
<feature type="non-terminal residue" evidence="1">
    <location>
        <position position="142"/>
    </location>
</feature>
<gene>
    <name evidence="1" type="ORF">AVEN_224071_1</name>
</gene>
<comment type="caution">
    <text evidence="1">The sequence shown here is derived from an EMBL/GenBank/DDBJ whole genome shotgun (WGS) entry which is preliminary data.</text>
</comment>
<evidence type="ECO:0000313" key="1">
    <source>
        <dbReference type="EMBL" id="GBM82051.1"/>
    </source>
</evidence>
<organism evidence="1 2">
    <name type="scientific">Araneus ventricosus</name>
    <name type="common">Orbweaver spider</name>
    <name type="synonym">Epeira ventricosa</name>
    <dbReference type="NCBI Taxonomy" id="182803"/>
    <lineage>
        <taxon>Eukaryota</taxon>
        <taxon>Metazoa</taxon>
        <taxon>Ecdysozoa</taxon>
        <taxon>Arthropoda</taxon>
        <taxon>Chelicerata</taxon>
        <taxon>Arachnida</taxon>
        <taxon>Araneae</taxon>
        <taxon>Araneomorphae</taxon>
        <taxon>Entelegynae</taxon>
        <taxon>Araneoidea</taxon>
        <taxon>Araneidae</taxon>
        <taxon>Araneus</taxon>
    </lineage>
</organism>
<accession>A0A4Y2IVX1</accession>
<dbReference type="AlphaFoldDB" id="A0A4Y2IVX1"/>
<reference evidence="1 2" key="1">
    <citation type="journal article" date="2019" name="Sci. Rep.">
        <title>Orb-weaving spider Araneus ventricosus genome elucidates the spidroin gene catalogue.</title>
        <authorList>
            <person name="Kono N."/>
            <person name="Nakamura H."/>
            <person name="Ohtoshi R."/>
            <person name="Moran D.A.P."/>
            <person name="Shinohara A."/>
            <person name="Yoshida Y."/>
            <person name="Fujiwara M."/>
            <person name="Mori M."/>
            <person name="Tomita M."/>
            <person name="Arakawa K."/>
        </authorList>
    </citation>
    <scope>NUCLEOTIDE SEQUENCE [LARGE SCALE GENOMIC DNA]</scope>
</reference>
<dbReference type="EMBL" id="BGPR01002986">
    <property type="protein sequence ID" value="GBM82051.1"/>
    <property type="molecule type" value="Genomic_DNA"/>
</dbReference>
<name>A0A4Y2IVX1_ARAVE</name>
<dbReference type="Proteomes" id="UP000499080">
    <property type="component" value="Unassembled WGS sequence"/>
</dbReference>
<proteinExistence type="predicted"/>
<keyword evidence="2" id="KW-1185">Reference proteome</keyword>